<reference evidence="6 7" key="1">
    <citation type="journal article" date="2023" name="Plants (Basel)">
        <title>Bridging the Gap: Combining Genomics and Transcriptomics Approaches to Understand Stylosanthes scabra, an Orphan Legume from the Brazilian Caatinga.</title>
        <authorList>
            <person name="Ferreira-Neto J.R.C."/>
            <person name="da Silva M.D."/>
            <person name="Binneck E."/>
            <person name="de Melo N.F."/>
            <person name="da Silva R.H."/>
            <person name="de Melo A.L.T.M."/>
            <person name="Pandolfi V."/>
            <person name="Bustamante F.O."/>
            <person name="Brasileiro-Vidal A.C."/>
            <person name="Benko-Iseppon A.M."/>
        </authorList>
    </citation>
    <scope>NUCLEOTIDE SEQUENCE [LARGE SCALE GENOMIC DNA]</scope>
    <source>
        <tissue evidence="6">Leaves</tissue>
    </source>
</reference>
<keyword evidence="7" id="KW-1185">Reference proteome</keyword>
<proteinExistence type="inferred from homology"/>
<comment type="similarity">
    <text evidence="1">Belongs to the poly(ADP-ribose) glycohydrolase family.</text>
</comment>
<dbReference type="InterPro" id="IPR048362">
    <property type="entry name" value="PARG_helical"/>
</dbReference>
<dbReference type="InterPro" id="IPR046372">
    <property type="entry name" value="PARG_cat_C"/>
</dbReference>
<keyword evidence="3" id="KW-0378">Hydrolase</keyword>
<dbReference type="EC" id="3.2.1.143" evidence="2"/>
<evidence type="ECO:0000256" key="3">
    <source>
        <dbReference type="ARBA" id="ARBA00022801"/>
    </source>
</evidence>
<evidence type="ECO:0000259" key="5">
    <source>
        <dbReference type="Pfam" id="PF20811"/>
    </source>
</evidence>
<dbReference type="PANTHER" id="PTHR12837:SF0">
    <property type="entry name" value="POLY(ADP-RIBOSE) GLYCOHYDROLASE"/>
    <property type="match status" value="1"/>
</dbReference>
<dbReference type="InterPro" id="IPR007724">
    <property type="entry name" value="Poly_GlycHdrlase"/>
</dbReference>
<evidence type="ECO:0000313" key="6">
    <source>
        <dbReference type="EMBL" id="MED6146432.1"/>
    </source>
</evidence>
<gene>
    <name evidence="6" type="ORF">PIB30_034452</name>
</gene>
<sequence>MLDSQEPGIVFLSQELIAALLACSLFCLFPDHDRYMKQLQIINFDQLFASLYEDYSQKQENKIRCIIHYFQRISSDMPKGVVSFERKVLPFKGHADLISYPNSNFWSTSAIPLCKFEVHSSGLIEDQSGDAVEVDFANKYLGGGALGRGCVQEEIRFMISPELIAGMLFLPAMEENEAIDIVGIERFSSYTGYASSFRFSGDYVDGRDVDTLGRRKTRIVAIDALCSPGMRQYRENLVLREINKAFCGFLYQFKYQKYQKILQENGWSSEQFDASALTHMGTSEGKILNHEFRNFQNDYQRMEQGNNIGVATGNWGCGAFGGDPELKAMIQWLAASQALRPFIAYYTFGLEALQNLEEVASWILSQKWTVGDLWNMLIEYSTKRSKGETTVGFLRWLLPSLYGHGARLNLPNSP</sequence>
<dbReference type="EMBL" id="JASCZI010090781">
    <property type="protein sequence ID" value="MED6146432.1"/>
    <property type="molecule type" value="Genomic_DNA"/>
</dbReference>
<protein>
    <recommendedName>
        <fullName evidence="2">poly(ADP-ribose) glycohydrolase</fullName>
        <ecNumber evidence="2">3.2.1.143</ecNumber>
    </recommendedName>
</protein>
<comment type="caution">
    <text evidence="6">The sequence shown here is derived from an EMBL/GenBank/DDBJ whole genome shotgun (WGS) entry which is preliminary data.</text>
</comment>
<organism evidence="6 7">
    <name type="scientific">Stylosanthes scabra</name>
    <dbReference type="NCBI Taxonomy" id="79078"/>
    <lineage>
        <taxon>Eukaryota</taxon>
        <taxon>Viridiplantae</taxon>
        <taxon>Streptophyta</taxon>
        <taxon>Embryophyta</taxon>
        <taxon>Tracheophyta</taxon>
        <taxon>Spermatophyta</taxon>
        <taxon>Magnoliopsida</taxon>
        <taxon>eudicotyledons</taxon>
        <taxon>Gunneridae</taxon>
        <taxon>Pentapetalae</taxon>
        <taxon>rosids</taxon>
        <taxon>fabids</taxon>
        <taxon>Fabales</taxon>
        <taxon>Fabaceae</taxon>
        <taxon>Papilionoideae</taxon>
        <taxon>50 kb inversion clade</taxon>
        <taxon>dalbergioids sensu lato</taxon>
        <taxon>Dalbergieae</taxon>
        <taxon>Pterocarpus clade</taxon>
        <taxon>Stylosanthes</taxon>
    </lineage>
</organism>
<evidence type="ECO:0000256" key="2">
    <source>
        <dbReference type="ARBA" id="ARBA00012255"/>
    </source>
</evidence>
<dbReference type="PANTHER" id="PTHR12837">
    <property type="entry name" value="POLY ADP-RIBOSE GLYCOHYDROLASE"/>
    <property type="match status" value="1"/>
</dbReference>
<feature type="domain" description="PARG catalytic Macro" evidence="4">
    <location>
        <begin position="104"/>
        <end position="355"/>
    </location>
</feature>
<evidence type="ECO:0000256" key="1">
    <source>
        <dbReference type="ARBA" id="ARBA00009545"/>
    </source>
</evidence>
<dbReference type="Pfam" id="PF05028">
    <property type="entry name" value="PARG_cat_C"/>
    <property type="match status" value="1"/>
</dbReference>
<name>A0ABU6TCJ3_9FABA</name>
<evidence type="ECO:0000313" key="7">
    <source>
        <dbReference type="Proteomes" id="UP001341840"/>
    </source>
</evidence>
<evidence type="ECO:0000259" key="4">
    <source>
        <dbReference type="Pfam" id="PF05028"/>
    </source>
</evidence>
<dbReference type="Proteomes" id="UP001341840">
    <property type="component" value="Unassembled WGS sequence"/>
</dbReference>
<accession>A0ABU6TCJ3</accession>
<feature type="domain" description="PARG helical" evidence="5">
    <location>
        <begin position="2"/>
        <end position="86"/>
    </location>
</feature>
<dbReference type="Pfam" id="PF20811">
    <property type="entry name" value="PARG_cat_N"/>
    <property type="match status" value="1"/>
</dbReference>